<evidence type="ECO:0000313" key="5">
    <source>
        <dbReference type="Proteomes" id="UP000072904"/>
    </source>
</evidence>
<feature type="chain" id="PRO_5014502129" evidence="1">
    <location>
        <begin position="22"/>
        <end position="110"/>
    </location>
</feature>
<evidence type="ECO:0000256" key="1">
    <source>
        <dbReference type="SAM" id="SignalP"/>
    </source>
</evidence>
<dbReference type="KEGG" id="pyo:PY17X_0608300"/>
<protein>
    <submittedName>
        <fullName evidence="3">LIMP protein, putative</fullName>
    </submittedName>
</protein>
<dbReference type="Proteomes" id="UP000072904">
    <property type="component" value="Chromosome 6"/>
</dbReference>
<dbReference type="GeneID" id="34859693"/>
<gene>
    <name evidence="3" type="ORF">PY17X_0608300</name>
    <name evidence="2" type="ORF">PYYM_0607500</name>
</gene>
<feature type="signal peptide" evidence="1">
    <location>
        <begin position="1"/>
        <end position="21"/>
    </location>
</feature>
<name>A0A078KD24_PLAYE</name>
<sequence length="110" mass="13116">MVIKLIFLFVFFLMSLNLKLALTKIENENKHNTFLQIDRDMNEPPYPVINVHYTESPLSGDLVKQIENNRHIEKYETQNYFRKGLESNKYFMDYSQNQKSQLELLINLNG</sequence>
<organism evidence="3 4">
    <name type="scientific">Plasmodium yoelii</name>
    <dbReference type="NCBI Taxonomy" id="5861"/>
    <lineage>
        <taxon>Eukaryota</taxon>
        <taxon>Sar</taxon>
        <taxon>Alveolata</taxon>
        <taxon>Apicomplexa</taxon>
        <taxon>Aconoidasida</taxon>
        <taxon>Haemosporida</taxon>
        <taxon>Plasmodiidae</taxon>
        <taxon>Plasmodium</taxon>
        <taxon>Plasmodium (Vinckeia)</taxon>
    </lineage>
</organism>
<dbReference type="RefSeq" id="XP_022813142.1">
    <property type="nucleotide sequence ID" value="XM_022955351.1"/>
</dbReference>
<dbReference type="EMBL" id="LM993660">
    <property type="protein sequence ID" value="VTZ75248.1"/>
    <property type="molecule type" value="Genomic_DNA"/>
</dbReference>
<dbReference type="VEuPathDB" id="PlasmoDB:PYYM_0607500"/>
<evidence type="ECO:0000313" key="4">
    <source>
        <dbReference type="Proteomes" id="UP000072874"/>
    </source>
</evidence>
<dbReference type="EMBL" id="LK934634">
    <property type="protein sequence ID" value="CDU16937.1"/>
    <property type="molecule type" value="Genomic_DNA"/>
</dbReference>
<keyword evidence="1" id="KW-0732">Signal</keyword>
<dbReference type="VEuPathDB" id="PlasmoDB:PY17X_0608300"/>
<accession>A0A078KD24</accession>
<proteinExistence type="predicted"/>
<evidence type="ECO:0000313" key="3">
    <source>
        <dbReference type="EMBL" id="VTZ75248.1"/>
    </source>
</evidence>
<reference evidence="3" key="3">
    <citation type="submission" date="2014-05" db="EMBL/GenBank/DDBJ databases">
        <authorList>
            <person name="Aslett M.A."/>
            <person name="De Silva N."/>
        </authorList>
    </citation>
    <scope>NUCLEOTIDE SEQUENCE</scope>
    <source>
        <strain evidence="3">17X</strain>
    </source>
</reference>
<dbReference type="OMA" id="GNKYFMD"/>
<dbReference type="OrthoDB" id="369669at2759"/>
<evidence type="ECO:0000313" key="2">
    <source>
        <dbReference type="EMBL" id="CDU16937.1"/>
    </source>
</evidence>
<dbReference type="Proteomes" id="UP000072874">
    <property type="component" value="Chromosome 6"/>
</dbReference>
<reference evidence="3" key="4">
    <citation type="submission" date="2019-05" db="EMBL/GenBank/DDBJ databases">
        <authorList>
            <consortium name="Pathogen Informatics"/>
        </authorList>
    </citation>
    <scope>NUCLEOTIDE SEQUENCE</scope>
    <source>
        <strain evidence="3">17X</strain>
    </source>
</reference>
<reference evidence="2" key="2">
    <citation type="submission" date="2014-05" db="EMBL/GenBank/DDBJ databases">
        <authorList>
            <person name="Aslett A.Martin."/>
            <person name="De Silva Nishadi"/>
        </authorList>
    </citation>
    <scope>NUCLEOTIDE SEQUENCE</scope>
    <source>
        <strain evidence="2">YM</strain>
    </source>
</reference>
<dbReference type="AlphaFoldDB" id="A0A078KD24"/>
<reference evidence="4 5" key="1">
    <citation type="journal article" date="2014" name="BMC Biol.">
        <title>A comprehensive evaluation of rodent malaria parasite genomes and gene expression.</title>
        <authorList>
            <person name="Otto T.D."/>
            <person name="Bohme U."/>
            <person name="Jackson A.P."/>
            <person name="Hunt M."/>
            <person name="Franke-Fayard B."/>
            <person name="Hoeijmakers W.A."/>
            <person name="Religa A.A."/>
            <person name="Robertson L."/>
            <person name="Sanders M."/>
            <person name="Ogun S.A."/>
            <person name="Cunningham D."/>
            <person name="Erhart A."/>
            <person name="Billker O."/>
            <person name="Khan S.M."/>
            <person name="Stunnenberg H.G."/>
            <person name="Langhorne J."/>
            <person name="Holder A.A."/>
            <person name="Waters A.P."/>
            <person name="Newbold C.I."/>
            <person name="Pain A."/>
            <person name="Berriman M."/>
            <person name="Janse C.J."/>
        </authorList>
    </citation>
    <scope>NUCLEOTIDE SEQUENCE [LARGE SCALE GENOMIC DNA]</scope>
    <source>
        <strain evidence="3 4">17X</strain>
        <strain evidence="2 5">YM</strain>
    </source>
</reference>